<dbReference type="Gene3D" id="2.40.50.770">
    <property type="entry name" value="RecQ-mediated genome instability protein Rmi1, C-terminal domain"/>
    <property type="match status" value="1"/>
</dbReference>
<evidence type="ECO:0000256" key="2">
    <source>
        <dbReference type="ARBA" id="ARBA00018987"/>
    </source>
</evidence>
<dbReference type="GO" id="GO:0000712">
    <property type="term" value="P:resolution of meiotic recombination intermediates"/>
    <property type="evidence" value="ECO:0007669"/>
    <property type="project" value="TreeGrafter"/>
</dbReference>
<evidence type="ECO:0000256" key="1">
    <source>
        <dbReference type="ARBA" id="ARBA00006395"/>
    </source>
</evidence>
<name>A0A0J9X891_GEOCN</name>
<dbReference type="OrthoDB" id="341511at2759"/>
<dbReference type="PANTHER" id="PTHR14790:SF15">
    <property type="entry name" value="RECQ-MEDIATED GENOME INSTABILITY PROTEIN 1"/>
    <property type="match status" value="1"/>
</dbReference>
<protein>
    <recommendedName>
        <fullName evidence="2">RecQ-mediated genome instability protein 1</fullName>
    </recommendedName>
</protein>
<keyword evidence="6" id="KW-1185">Reference proteome</keyword>
<dbReference type="EMBL" id="CCBN010000005">
    <property type="protein sequence ID" value="CDO53456.1"/>
    <property type="molecule type" value="Genomic_DNA"/>
</dbReference>
<dbReference type="GO" id="GO:0031422">
    <property type="term" value="C:RecQ family helicase-topoisomerase III complex"/>
    <property type="evidence" value="ECO:0007669"/>
    <property type="project" value="TreeGrafter"/>
</dbReference>
<dbReference type="STRING" id="1173061.A0A0J9X891"/>
<dbReference type="GO" id="GO:0016604">
    <property type="term" value="C:nuclear body"/>
    <property type="evidence" value="ECO:0007669"/>
    <property type="project" value="TreeGrafter"/>
</dbReference>
<comment type="caution">
    <text evidence="5">The sequence shown here is derived from an EMBL/GenBank/DDBJ whole genome shotgun (WGS) entry which is preliminary data.</text>
</comment>
<dbReference type="AlphaFoldDB" id="A0A0J9X891"/>
<organism evidence="5 6">
    <name type="scientific">Geotrichum candidum</name>
    <name type="common">Oospora lactis</name>
    <name type="synonym">Dipodascus geotrichum</name>
    <dbReference type="NCBI Taxonomy" id="1173061"/>
    <lineage>
        <taxon>Eukaryota</taxon>
        <taxon>Fungi</taxon>
        <taxon>Dikarya</taxon>
        <taxon>Ascomycota</taxon>
        <taxon>Saccharomycotina</taxon>
        <taxon>Dipodascomycetes</taxon>
        <taxon>Dipodascales</taxon>
        <taxon>Dipodascaceae</taxon>
        <taxon>Geotrichum</taxon>
    </lineage>
</organism>
<dbReference type="PANTHER" id="PTHR14790">
    <property type="entry name" value="RECQ-MEDIATED GENOME INSTABILITY PROTEIN 1 RMI1"/>
    <property type="match status" value="1"/>
</dbReference>
<dbReference type="InterPro" id="IPR013894">
    <property type="entry name" value="RMI1_OB"/>
</dbReference>
<evidence type="ECO:0000259" key="4">
    <source>
        <dbReference type="Pfam" id="PF08585"/>
    </source>
</evidence>
<feature type="domain" description="RecQ mediated genome instability protein 1 OB-fold" evidence="4">
    <location>
        <begin position="34"/>
        <end position="216"/>
    </location>
</feature>
<reference evidence="5" key="1">
    <citation type="submission" date="2014-03" db="EMBL/GenBank/DDBJ databases">
        <authorList>
            <person name="Casaregola S."/>
        </authorList>
    </citation>
    <scope>NUCLEOTIDE SEQUENCE [LARGE SCALE GENOMIC DNA]</scope>
    <source>
        <strain evidence="5">CLIB 918</strain>
    </source>
</reference>
<evidence type="ECO:0000256" key="3">
    <source>
        <dbReference type="SAM" id="MobiDB-lite"/>
    </source>
</evidence>
<dbReference type="Pfam" id="PF08585">
    <property type="entry name" value="RMI1_N_C"/>
    <property type="match status" value="1"/>
</dbReference>
<dbReference type="GO" id="GO:0000724">
    <property type="term" value="P:double-strand break repair via homologous recombination"/>
    <property type="evidence" value="ECO:0007669"/>
    <property type="project" value="TreeGrafter"/>
</dbReference>
<comment type="similarity">
    <text evidence="1">Belongs to the RMI1 family.</text>
</comment>
<evidence type="ECO:0000313" key="6">
    <source>
        <dbReference type="Proteomes" id="UP000242525"/>
    </source>
</evidence>
<proteinExistence type="inferred from homology"/>
<dbReference type="Proteomes" id="UP000242525">
    <property type="component" value="Unassembled WGS sequence"/>
</dbReference>
<feature type="compositionally biased region" description="Low complexity" evidence="3">
    <location>
        <begin position="118"/>
        <end position="127"/>
    </location>
</feature>
<accession>A0A0J9X891</accession>
<gene>
    <name evidence="5" type="ORF">BN980_GECA05s02001g</name>
</gene>
<feature type="region of interest" description="Disordered" evidence="3">
    <location>
        <begin position="97"/>
        <end position="137"/>
    </location>
</feature>
<dbReference type="InterPro" id="IPR042470">
    <property type="entry name" value="RMI1_N_C_sf"/>
</dbReference>
<sequence>MVNFLTADIGSASHSAEEIEYDSLQVLAAARNTIPAAIHNRKSQVLIGPILVQVVLVIDITRSKLSLLDAIKADPNFPQGSNTNVFEGSQRVARRDIVRLPGSSVSNDGDEDDHEDSTNNTNNNNNNEASENGVPTTTFKTPAKAIHKLILQDTNGMLVYAIELQKLNFLSMTTPLGSKLILNRVKFSRGVALLDPSNTTFLGGHIPHLVESTKQQLITYLKQDLEGASSSAN</sequence>
<feature type="compositionally biased region" description="Polar residues" evidence="3">
    <location>
        <begin position="128"/>
        <end position="137"/>
    </location>
</feature>
<evidence type="ECO:0000313" key="5">
    <source>
        <dbReference type="EMBL" id="CDO53456.1"/>
    </source>
</evidence>